<sequence length="237" mass="25197">MSPVAPLPFLPAAVIFDMDGLMLDSERAILDALRTAATEHGMRIDHDWWLGLIGHSDEVCRRQFGALIGDAAAQAVLARGHALYIAVAEAGIAHRPGIVALLELLAAHGIPRAVATSTWRPLALRKLAAADLLWRFDAVCTSSDVARPKPAPDVYLLAARQLGVDPAHCLVLEDSPTGVRAALAAGMTPVQVPDLLAPDDDVRALGHRIVDSLAHAQALLEPLLRTLPRTSSTAARK</sequence>
<dbReference type="AlphaFoldDB" id="A0A4Z1RFI7"/>
<dbReference type="InterPro" id="IPR023214">
    <property type="entry name" value="HAD_sf"/>
</dbReference>
<dbReference type="PRINTS" id="PR00413">
    <property type="entry name" value="HADHALOGNASE"/>
</dbReference>
<dbReference type="EMBL" id="SPUH01000001">
    <property type="protein sequence ID" value="TKS54933.1"/>
    <property type="molecule type" value="Genomic_DNA"/>
</dbReference>
<gene>
    <name evidence="4" type="ORF">E4582_09265</name>
</gene>
<evidence type="ECO:0000256" key="1">
    <source>
        <dbReference type="ARBA" id="ARBA00006171"/>
    </source>
</evidence>
<dbReference type="InterPro" id="IPR051806">
    <property type="entry name" value="HAD-like_SPP"/>
</dbReference>
<keyword evidence="5" id="KW-1185">Reference proteome</keyword>
<name>A0A4Z1RFI7_9GAMM</name>
<dbReference type="SUPFAM" id="SSF56784">
    <property type="entry name" value="HAD-like"/>
    <property type="match status" value="1"/>
</dbReference>
<evidence type="ECO:0000313" key="4">
    <source>
        <dbReference type="EMBL" id="TKS54933.1"/>
    </source>
</evidence>
<dbReference type="PANTHER" id="PTHR43481:SF4">
    <property type="entry name" value="GLYCEROL-1-PHOSPHATE PHOSPHOHYDROLASE 1-RELATED"/>
    <property type="match status" value="1"/>
</dbReference>
<keyword evidence="2" id="KW-0479">Metal-binding</keyword>
<dbReference type="Proteomes" id="UP000298681">
    <property type="component" value="Unassembled WGS sequence"/>
</dbReference>
<dbReference type="InterPro" id="IPR006439">
    <property type="entry name" value="HAD-SF_hydro_IA"/>
</dbReference>
<evidence type="ECO:0000313" key="5">
    <source>
        <dbReference type="Proteomes" id="UP000298681"/>
    </source>
</evidence>
<dbReference type="Gene3D" id="3.40.50.1000">
    <property type="entry name" value="HAD superfamily/HAD-like"/>
    <property type="match status" value="1"/>
</dbReference>
<dbReference type="InterPro" id="IPR036412">
    <property type="entry name" value="HAD-like_sf"/>
</dbReference>
<dbReference type="Gene3D" id="1.10.150.240">
    <property type="entry name" value="Putative phosphatase, domain 2"/>
    <property type="match status" value="1"/>
</dbReference>
<comment type="caution">
    <text evidence="4">The sequence shown here is derived from an EMBL/GenBank/DDBJ whole genome shotgun (WGS) entry which is preliminary data.</text>
</comment>
<dbReference type="OrthoDB" id="9800058at2"/>
<evidence type="ECO:0000256" key="2">
    <source>
        <dbReference type="ARBA" id="ARBA00022723"/>
    </source>
</evidence>
<dbReference type="SFLD" id="SFLDG01135">
    <property type="entry name" value="C1.5.6:_HAD__Beta-PGM__Phospha"/>
    <property type="match status" value="1"/>
</dbReference>
<comment type="similarity">
    <text evidence="1">Belongs to the HAD-like hydrolase superfamily. CbbY/CbbZ/Gph/YieH family.</text>
</comment>
<dbReference type="FunFam" id="3.40.50.1000:FF:000036">
    <property type="entry name" value="HAD family hydrolase"/>
    <property type="match status" value="1"/>
</dbReference>
<protein>
    <submittedName>
        <fullName evidence="4">HAD family phosphatase</fullName>
    </submittedName>
</protein>
<accession>A0A4Z1RFI7</accession>
<dbReference type="GO" id="GO:0000287">
    <property type="term" value="F:magnesium ion binding"/>
    <property type="evidence" value="ECO:0007669"/>
    <property type="project" value="UniProtKB-ARBA"/>
</dbReference>
<dbReference type="RefSeq" id="WP_134674289.1">
    <property type="nucleotide sequence ID" value="NZ_CP039383.2"/>
</dbReference>
<dbReference type="SFLD" id="SFLDS00003">
    <property type="entry name" value="Haloacid_Dehalogenase"/>
    <property type="match status" value="1"/>
</dbReference>
<keyword evidence="3" id="KW-0378">Hydrolase</keyword>
<dbReference type="CDD" id="cd07505">
    <property type="entry name" value="HAD_BPGM-like"/>
    <property type="match status" value="1"/>
</dbReference>
<dbReference type="NCBIfam" id="TIGR01509">
    <property type="entry name" value="HAD-SF-IA-v3"/>
    <property type="match status" value="1"/>
</dbReference>
<dbReference type="GO" id="GO:0050308">
    <property type="term" value="F:sugar-phosphatase activity"/>
    <property type="evidence" value="ECO:0007669"/>
    <property type="project" value="TreeGrafter"/>
</dbReference>
<organism evidence="4 5">
    <name type="scientific">Luteimonas yindakuii</name>
    <dbReference type="NCBI Taxonomy" id="2565782"/>
    <lineage>
        <taxon>Bacteria</taxon>
        <taxon>Pseudomonadati</taxon>
        <taxon>Pseudomonadota</taxon>
        <taxon>Gammaproteobacteria</taxon>
        <taxon>Lysobacterales</taxon>
        <taxon>Lysobacteraceae</taxon>
        <taxon>Luteimonas</taxon>
    </lineage>
</organism>
<proteinExistence type="inferred from homology"/>
<reference evidence="4 5" key="1">
    <citation type="submission" date="2019-01" db="EMBL/GenBank/DDBJ databases">
        <authorList>
            <person name="Zhang S."/>
        </authorList>
    </citation>
    <scope>NUCLEOTIDE SEQUENCE [LARGE SCALE GENOMIC DNA]</scope>
    <source>
        <strain evidence="4 5">1626</strain>
    </source>
</reference>
<dbReference type="Pfam" id="PF00702">
    <property type="entry name" value="Hydrolase"/>
    <property type="match status" value="1"/>
</dbReference>
<dbReference type="PANTHER" id="PTHR43481">
    <property type="entry name" value="FRUCTOSE-1-PHOSPHATE PHOSPHATASE"/>
    <property type="match status" value="1"/>
</dbReference>
<dbReference type="InterPro" id="IPR023198">
    <property type="entry name" value="PGP-like_dom2"/>
</dbReference>
<dbReference type="SFLD" id="SFLDG01129">
    <property type="entry name" value="C1.5:_HAD__Beta-PGM__Phosphata"/>
    <property type="match status" value="1"/>
</dbReference>
<evidence type="ECO:0000256" key="3">
    <source>
        <dbReference type="ARBA" id="ARBA00022801"/>
    </source>
</evidence>